<accession>A0A8H3ZU60</accession>
<dbReference type="Proteomes" id="UP000434172">
    <property type="component" value="Unassembled WGS sequence"/>
</dbReference>
<dbReference type="OrthoDB" id="4810989at2759"/>
<evidence type="ECO:0000313" key="3">
    <source>
        <dbReference type="Proteomes" id="UP000434172"/>
    </source>
</evidence>
<organism evidence="2 3">
    <name type="scientific">Colletotrichum asianum</name>
    <dbReference type="NCBI Taxonomy" id="702518"/>
    <lineage>
        <taxon>Eukaryota</taxon>
        <taxon>Fungi</taxon>
        <taxon>Dikarya</taxon>
        <taxon>Ascomycota</taxon>
        <taxon>Pezizomycotina</taxon>
        <taxon>Sordariomycetes</taxon>
        <taxon>Hypocreomycetidae</taxon>
        <taxon>Glomerellales</taxon>
        <taxon>Glomerellaceae</taxon>
        <taxon>Colletotrichum</taxon>
        <taxon>Colletotrichum gloeosporioides species complex</taxon>
    </lineage>
</organism>
<feature type="compositionally biased region" description="Basic and acidic residues" evidence="1">
    <location>
        <begin position="124"/>
        <end position="136"/>
    </location>
</feature>
<feature type="compositionally biased region" description="Basic and acidic residues" evidence="1">
    <location>
        <begin position="311"/>
        <end position="323"/>
    </location>
</feature>
<keyword evidence="3" id="KW-1185">Reference proteome</keyword>
<evidence type="ECO:0000313" key="2">
    <source>
        <dbReference type="EMBL" id="KAF0326471.1"/>
    </source>
</evidence>
<name>A0A8H3ZU60_9PEZI</name>
<dbReference type="EMBL" id="WOWK01000030">
    <property type="protein sequence ID" value="KAF0326471.1"/>
    <property type="molecule type" value="Genomic_DNA"/>
</dbReference>
<comment type="caution">
    <text evidence="2">The sequence shown here is derived from an EMBL/GenBank/DDBJ whole genome shotgun (WGS) entry which is preliminary data.</text>
</comment>
<feature type="compositionally biased region" description="Gly residues" evidence="1">
    <location>
        <begin position="139"/>
        <end position="155"/>
    </location>
</feature>
<feature type="region of interest" description="Disordered" evidence="1">
    <location>
        <begin position="294"/>
        <end position="351"/>
    </location>
</feature>
<dbReference type="AlphaFoldDB" id="A0A8H3ZU60"/>
<feature type="compositionally biased region" description="Low complexity" evidence="1">
    <location>
        <begin position="198"/>
        <end position="208"/>
    </location>
</feature>
<proteinExistence type="predicted"/>
<feature type="compositionally biased region" description="Polar residues" evidence="1">
    <location>
        <begin position="297"/>
        <end position="306"/>
    </location>
</feature>
<feature type="compositionally biased region" description="Polar residues" evidence="1">
    <location>
        <begin position="229"/>
        <end position="240"/>
    </location>
</feature>
<evidence type="ECO:0000256" key="1">
    <source>
        <dbReference type="SAM" id="MobiDB-lite"/>
    </source>
</evidence>
<protein>
    <submittedName>
        <fullName evidence="2">Uncharacterized protein</fullName>
    </submittedName>
</protein>
<reference evidence="2 3" key="1">
    <citation type="submission" date="2019-12" db="EMBL/GenBank/DDBJ databases">
        <title>A genome sequence resource for the geographically widespread anthracnose pathogen Colletotrichum asianum.</title>
        <authorList>
            <person name="Meng Y."/>
        </authorList>
    </citation>
    <scope>NUCLEOTIDE SEQUENCE [LARGE SCALE GENOMIC DNA]</scope>
    <source>
        <strain evidence="2 3">ICMP 18580</strain>
    </source>
</reference>
<feature type="compositionally biased region" description="Polar residues" evidence="1">
    <location>
        <begin position="177"/>
        <end position="187"/>
    </location>
</feature>
<gene>
    <name evidence="2" type="ORF">GQ607_006371</name>
</gene>
<sequence>MTQPATIRISFSSKLFHDKPRSPGYLPTSSQDRKAHCSSLACLVLKVEEGIVSWLPGYLPSFHCFLYFDYFLSFYCFLHLDYFFSFHYFHFPSTFYPEQEHQAPPLPLVRRPTPPSRQMAAARELSKDFKSGRDSRGGSARGRGGRGTSRIGGNGPVSVGPRTEYSRGDPRLPAGPYSSNPHSTTMTRPLPLSSRKTAPASASANAAPKQVDKSLQSFLDGSAGRPAATGNTTSTATQNAAPHLARVETLSLAPAVSQQTNVSTSNTASAGIPPHLATRAVASQNTVPVRPAALTKASVTKTQPAASSVVGEHDKQGQLKHEQSPAPAQRPGLGQSIWAGNDSTTVETPRKNALPVCESGIGKESKSVLTNIDVDTSGSQGEQEKHALLEGNANRMLANLSIAPTIVTEILTTPASATEKASFIAIWDAVQEGRNQSDIQDLLRGMQSLPAANGKVMQPVMQSTAVAETAQDIADDPKTCNCPERPRGLHGLSSSMFNVDEDGDKSLTDPQKFLVNAIILTHSNEDCPVLQKCKDDYPLWFGAIPATLPEQEDNLEVILYAEKAATKRAPQKTGHSRGLSSSMWA</sequence>
<feature type="compositionally biased region" description="Pro residues" evidence="1">
    <location>
        <begin position="104"/>
        <end position="115"/>
    </location>
</feature>
<feature type="region of interest" description="Disordered" evidence="1">
    <location>
        <begin position="99"/>
        <end position="240"/>
    </location>
</feature>